<accession>A0A1I7H1S5</accession>
<dbReference type="InterPro" id="IPR037185">
    <property type="entry name" value="EmrE-like"/>
</dbReference>
<keyword evidence="3" id="KW-1003">Cell membrane</keyword>
<dbReference type="InterPro" id="IPR000620">
    <property type="entry name" value="EamA_dom"/>
</dbReference>
<feature type="transmembrane region" description="Helical" evidence="7">
    <location>
        <begin position="163"/>
        <end position="183"/>
    </location>
</feature>
<feature type="transmembrane region" description="Helical" evidence="7">
    <location>
        <begin position="222"/>
        <end position="240"/>
    </location>
</feature>
<feature type="domain" description="EamA" evidence="8">
    <location>
        <begin position="160"/>
        <end position="292"/>
    </location>
</feature>
<evidence type="ECO:0000256" key="5">
    <source>
        <dbReference type="ARBA" id="ARBA00022989"/>
    </source>
</evidence>
<evidence type="ECO:0000256" key="3">
    <source>
        <dbReference type="ARBA" id="ARBA00022475"/>
    </source>
</evidence>
<sequence length="322" mass="35103">MSTKTKSNLVLLLTTLIWGTAFIAQKNGGSIGAFTFNGIRTVIGGLSILPVIWWMNRHPDPEQSKKYRKHGRWSERKTLVIGGCLCGTALFLGANLQQMGINYTTVSKAGFITSLYSILVPVLALFIGKKVRPVIWLCMAVSAVGLYLLCMRREAFRLQLGDALILVCAVFFAVQILLVDYFIQFVNPVKLSFAQTMFSGIVSIVCMFLFEHPVWSQILGQALPILYAGVMSSGVAYTLQMVGQKGADPTQAALILCLESVFSALSGALLLREAMSLRQYLGCGLIFSAVVVSQLPGRGTEPALSADRQEAILPEVPEAKEE</sequence>
<dbReference type="EMBL" id="FPBT01000011">
    <property type="protein sequence ID" value="SFU54562.1"/>
    <property type="molecule type" value="Genomic_DNA"/>
</dbReference>
<feature type="transmembrane region" description="Helical" evidence="7">
    <location>
        <begin position="34"/>
        <end position="55"/>
    </location>
</feature>
<dbReference type="InterPro" id="IPR051258">
    <property type="entry name" value="Diverse_Substrate_Transporter"/>
</dbReference>
<comment type="subcellular location">
    <subcellularLocation>
        <location evidence="1">Cell membrane</location>
        <topology evidence="1">Multi-pass membrane protein</topology>
    </subcellularLocation>
</comment>
<evidence type="ECO:0000313" key="10">
    <source>
        <dbReference type="Proteomes" id="UP000198817"/>
    </source>
</evidence>
<feature type="transmembrane region" description="Helical" evidence="7">
    <location>
        <begin position="109"/>
        <end position="128"/>
    </location>
</feature>
<organism evidence="9 10">
    <name type="scientific">Eubacterium pyruvativorans</name>
    <dbReference type="NCBI Taxonomy" id="155865"/>
    <lineage>
        <taxon>Bacteria</taxon>
        <taxon>Bacillati</taxon>
        <taxon>Bacillota</taxon>
        <taxon>Clostridia</taxon>
        <taxon>Eubacteriales</taxon>
        <taxon>Eubacteriaceae</taxon>
        <taxon>Eubacterium</taxon>
    </lineage>
</organism>
<feature type="transmembrane region" description="Helical" evidence="7">
    <location>
        <begin position="134"/>
        <end position="151"/>
    </location>
</feature>
<dbReference type="PANTHER" id="PTHR42920">
    <property type="entry name" value="OS03G0707200 PROTEIN-RELATED"/>
    <property type="match status" value="1"/>
</dbReference>
<evidence type="ECO:0000256" key="7">
    <source>
        <dbReference type="SAM" id="Phobius"/>
    </source>
</evidence>
<dbReference type="AlphaFoldDB" id="A0A1I7H1S5"/>
<feature type="transmembrane region" description="Helical" evidence="7">
    <location>
        <begin position="252"/>
        <end position="271"/>
    </location>
</feature>
<feature type="domain" description="EamA" evidence="8">
    <location>
        <begin position="8"/>
        <end position="149"/>
    </location>
</feature>
<name>A0A1I7H1S5_9FIRM</name>
<keyword evidence="6 7" id="KW-0472">Membrane</keyword>
<gene>
    <name evidence="9" type="ORF">SAMN05216508_11114</name>
</gene>
<dbReference type="GO" id="GO:0005886">
    <property type="term" value="C:plasma membrane"/>
    <property type="evidence" value="ECO:0007669"/>
    <property type="project" value="UniProtKB-SubCell"/>
</dbReference>
<keyword evidence="10" id="KW-1185">Reference proteome</keyword>
<dbReference type="PANTHER" id="PTHR42920:SF5">
    <property type="entry name" value="EAMA DOMAIN-CONTAINING PROTEIN"/>
    <property type="match status" value="1"/>
</dbReference>
<dbReference type="OrthoDB" id="9804865at2"/>
<keyword evidence="5 7" id="KW-1133">Transmembrane helix</keyword>
<evidence type="ECO:0000313" key="9">
    <source>
        <dbReference type="EMBL" id="SFU54562.1"/>
    </source>
</evidence>
<evidence type="ECO:0000259" key="8">
    <source>
        <dbReference type="Pfam" id="PF00892"/>
    </source>
</evidence>
<comment type="similarity">
    <text evidence="2">Belongs to the EamA transporter family.</text>
</comment>
<keyword evidence="4 7" id="KW-0812">Transmembrane</keyword>
<dbReference type="STRING" id="155865.SAMN05216515_11214"/>
<evidence type="ECO:0000256" key="6">
    <source>
        <dbReference type="ARBA" id="ARBA00023136"/>
    </source>
</evidence>
<dbReference type="Proteomes" id="UP000198817">
    <property type="component" value="Unassembled WGS sequence"/>
</dbReference>
<proteinExistence type="inferred from homology"/>
<dbReference type="Pfam" id="PF00892">
    <property type="entry name" value="EamA"/>
    <property type="match status" value="2"/>
</dbReference>
<dbReference type="SUPFAM" id="SSF103481">
    <property type="entry name" value="Multidrug resistance efflux transporter EmrE"/>
    <property type="match status" value="2"/>
</dbReference>
<reference evidence="9 10" key="1">
    <citation type="submission" date="2016-10" db="EMBL/GenBank/DDBJ databases">
        <authorList>
            <person name="de Groot N.N."/>
        </authorList>
    </citation>
    <scope>NUCLEOTIDE SEQUENCE [LARGE SCALE GENOMIC DNA]</scope>
    <source>
        <strain evidence="9 10">KHGC13</strain>
    </source>
</reference>
<evidence type="ECO:0000256" key="1">
    <source>
        <dbReference type="ARBA" id="ARBA00004651"/>
    </source>
</evidence>
<evidence type="ECO:0000256" key="4">
    <source>
        <dbReference type="ARBA" id="ARBA00022692"/>
    </source>
</evidence>
<evidence type="ECO:0000256" key="2">
    <source>
        <dbReference type="ARBA" id="ARBA00007362"/>
    </source>
</evidence>
<feature type="transmembrane region" description="Helical" evidence="7">
    <location>
        <begin position="189"/>
        <end position="210"/>
    </location>
</feature>
<protein>
    <submittedName>
        <fullName evidence="9">Permease of the drug/metabolite transporter (DMT) superfamily</fullName>
    </submittedName>
</protein>
<dbReference type="RefSeq" id="WP_090471141.1">
    <property type="nucleotide sequence ID" value="NZ_FOWF01000012.1"/>
</dbReference>